<feature type="signal peptide" evidence="2">
    <location>
        <begin position="1"/>
        <end position="22"/>
    </location>
</feature>
<feature type="region of interest" description="Disordered" evidence="1">
    <location>
        <begin position="534"/>
        <end position="579"/>
    </location>
</feature>
<dbReference type="Proteomes" id="UP000518887">
    <property type="component" value="Unassembled WGS sequence"/>
</dbReference>
<dbReference type="PANTHER" id="PTHR30189:SF1">
    <property type="entry name" value="LPS-ASSEMBLY PROTEIN LPTD"/>
    <property type="match status" value="1"/>
</dbReference>
<feature type="compositionally biased region" description="Basic and acidic residues" evidence="1">
    <location>
        <begin position="551"/>
        <end position="570"/>
    </location>
</feature>
<evidence type="ECO:0000313" key="3">
    <source>
        <dbReference type="EMBL" id="MBB5226193.1"/>
    </source>
</evidence>
<dbReference type="RefSeq" id="WP_184659213.1">
    <property type="nucleotide sequence ID" value="NZ_JACHFQ010000004.1"/>
</dbReference>
<dbReference type="AlphaFoldDB" id="A0A7W8G987"/>
<comment type="caution">
    <text evidence="3">The sequence shown here is derived from an EMBL/GenBank/DDBJ whole genome shotgun (WGS) entry which is preliminary data.</text>
</comment>
<sequence>MKKVFLLAVLIFSLFASLPLFAADGEKSVISIDQAQKVENTKDAVSGDDCIVLTGNVKISVTRGSTKTTISAEKINYNRVTEMLFAEGDVSLAQTGGSAGGETITASSLLFNTATLEGVFDNGRAVQTSSDAINLPSGSTLIVASEVFGRDSGGTISFKSGELTFCDDENPHWRIKATRIWLLPGGEFAFLNARLFVGHVPLLYLPAFYYPKDELLFNPTFGFRQREGYYINTTTYLYGRKGSDVLSSADINSKLNSSSSSSSSEDDKINFFSFMNTGAMKEQRREGLVLHNLDDDYSGDTSKYFKVMADYYANMGTMVGFDGVFAPGTVVTSLATNFEIGFSNTIFRNNSIYLPKNAGGEIIEDKSNFMGQEFPFRYQANLKFTIAKPFSLTFSMPIYSDPYFNYDFNTRAETMDWIDFAMSGGGASSSKDELTVSETSSFTWGINGSYSVKVPDWLNPYISTLSLSSFSSSIVYSSKAHEKLKEDERAQKDSSWTSYTPERKFYYPSQITPFKVSGRLAGTLVQVPNTKTKKSTAASVSLTPPGELDDSEKTADEKESSDSKDAKNSEESETEETIFSESYLPSLDVPSFSVKTMNGISYSLGYSISPDFTSQFSYSSVILKTPEDFDWNDMQSTYIQVKSPTVLTNKIGYRDNFISLTDTFTFSPVYQSHPYLKITQTSSEGGYTSDSAKSVEKSDYTARKMDLTDVNALSFRPFGYTEHFADTSLTWNTTIKMIRTDFTGTADDPEWDYKTADLTDEDCLTVHNLNLVLGAKELDKRVYQTLSLTTTLPPQVDSYSGTLTLGFPYTVFTVGSGVKQKSKDDDTWVKDDLSQSLTLDLFSSKLKLSENYVYDFEESESESLKFSLSGFGAQAAYTASYVSGYDFKSGKGWVINNNGEKEFQPYQFTLSYSSSSKTFKHLGDRISWSPSLSTSAVYDFVRPTNSYFKFTPALTFKVNNFLDIKFSAETKNSIIYRYFCSDDDFQKYYGGRGERSIMQDILDSFRFDDEQKRRESAFKLQTLKIDVTHDLDDWDLNCSFSIKPRLLTPSSTGYAGDGNTSYYDFSPYFSISVAWRPLASMKTQIVDEYGEWKLNP</sequence>
<keyword evidence="4" id="KW-1185">Reference proteome</keyword>
<dbReference type="GO" id="GO:1990351">
    <property type="term" value="C:transporter complex"/>
    <property type="evidence" value="ECO:0007669"/>
    <property type="project" value="TreeGrafter"/>
</dbReference>
<evidence type="ECO:0000256" key="2">
    <source>
        <dbReference type="SAM" id="SignalP"/>
    </source>
</evidence>
<evidence type="ECO:0000313" key="4">
    <source>
        <dbReference type="Proteomes" id="UP000518887"/>
    </source>
</evidence>
<name>A0A7W8G987_9SPIR</name>
<proteinExistence type="predicted"/>
<dbReference type="GO" id="GO:0009279">
    <property type="term" value="C:cell outer membrane"/>
    <property type="evidence" value="ECO:0007669"/>
    <property type="project" value="TreeGrafter"/>
</dbReference>
<accession>A0A7W8G987</accession>
<reference evidence="3 4" key="1">
    <citation type="submission" date="2020-08" db="EMBL/GenBank/DDBJ databases">
        <title>Genomic Encyclopedia of Type Strains, Phase IV (KMG-IV): sequencing the most valuable type-strain genomes for metagenomic binning, comparative biology and taxonomic classification.</title>
        <authorList>
            <person name="Goeker M."/>
        </authorList>
    </citation>
    <scope>NUCLEOTIDE SEQUENCE [LARGE SCALE GENOMIC DNA]</scope>
    <source>
        <strain evidence="3 4">DSM 103462</strain>
    </source>
</reference>
<dbReference type="PANTHER" id="PTHR30189">
    <property type="entry name" value="LPS-ASSEMBLY PROTEIN"/>
    <property type="match status" value="1"/>
</dbReference>
<gene>
    <name evidence="3" type="ORF">HNP76_001561</name>
</gene>
<dbReference type="InterPro" id="IPR050218">
    <property type="entry name" value="LptD"/>
</dbReference>
<organism evidence="3 4">
    <name type="scientific">Treponema ruminis</name>
    <dbReference type="NCBI Taxonomy" id="744515"/>
    <lineage>
        <taxon>Bacteria</taxon>
        <taxon>Pseudomonadati</taxon>
        <taxon>Spirochaetota</taxon>
        <taxon>Spirochaetia</taxon>
        <taxon>Spirochaetales</taxon>
        <taxon>Treponemataceae</taxon>
        <taxon>Treponema</taxon>
    </lineage>
</organism>
<keyword evidence="2" id="KW-0732">Signal</keyword>
<feature type="chain" id="PRO_5030535428" evidence="2">
    <location>
        <begin position="23"/>
        <end position="1096"/>
    </location>
</feature>
<dbReference type="EMBL" id="JACHFQ010000004">
    <property type="protein sequence ID" value="MBB5226193.1"/>
    <property type="molecule type" value="Genomic_DNA"/>
</dbReference>
<protein>
    <submittedName>
        <fullName evidence="3">Lipopolysaccharide assembly outer membrane protein LptD (OstA)</fullName>
    </submittedName>
</protein>
<evidence type="ECO:0000256" key="1">
    <source>
        <dbReference type="SAM" id="MobiDB-lite"/>
    </source>
</evidence>